<dbReference type="GO" id="GO:0005975">
    <property type="term" value="P:carbohydrate metabolic process"/>
    <property type="evidence" value="ECO:0007669"/>
    <property type="project" value="InterPro"/>
</dbReference>
<dbReference type="SUPFAM" id="SSF51011">
    <property type="entry name" value="Glycosyl hydrolase domain"/>
    <property type="match status" value="1"/>
</dbReference>
<gene>
    <name evidence="15" type="ORF">WJX74_001449</name>
</gene>
<dbReference type="InterPro" id="IPR011013">
    <property type="entry name" value="Gal_mutarotase_sf_dom"/>
</dbReference>
<sequence length="975" mass="105610">MRPPVVAALFLALSAGPAATETQKPSLGSYKIVERQSSESPLEAKLEIQQGVEPKLGEDINPLSLLVNATRPDTLHFKLSPTVQGRWEIPATLFKRPTGSEGAGDKLLEYSIDDNPFSVSIHRTGQASGDALFSTNNTQLIFKDQYMEVTSWIPEEASLYGAGEFTPSEGFRLERDGTPIALWNQDQQAKAPNLNLYGARPFILSVLPDGSASGVLLLNSNGMDILPEKDRVTWKVIGGVLDFYVFAGPTPAAVVHQLTEVIGRPHLPPYWSLGFHNCKWGYKTVEEAEEVVRNYSRAGIPLDTMWLDIDYMDGNRDFSLDPVRFAEPKMKAFLDRLHAANQSWVPIIDAGIKVDHGYPAYDDGIASNVFVKDATGAPYIGQVWPGATHWPDFGHKRTVSWWQRQIAAAHELSPFDGLWIDMDEVSNFCTGEVCELAPPGPSMTECYLPCHDKQAPSNGSLKSLGDWWPSAKVNASLRDPPYAIHNGGAARNPLDTKTMPVTASNLDGTLQYDTHNVYGLQEAKATYEALVAIKQTRPFILTRSTFLGSGACAAHWTGDNAATWDDLRWSIPGVFQSGVNGIPFVGPDICGFLGNTTEELCARWISVGAFYPFSRDHSDINGGYQELYRWEAVADAARTALGLRYRMLPTLYTIFKHSHDTGVPIARPLFFGWPHDPVTHTTDQQFMLGDSILISPVLHEGVENVKAYFPQGKWYSAFDHSEVDASGGGQHVVLDAPLGAIPVHILEGAILPVGPQGTTTPEVRTGALLLLIALNKTTLADTACAARHEIASSRRLLQHQLAAGDMDQTQKKAGSKPAAPASCGTQRHARPAVHDRRCHIPEGSLGYACGSMFLDDGSQLEVDGAEGHVIQFAASLVREDADGLLHGVINMTLGEGTAACADVAWPILESVTILGHPDAHLQAIHLSTTAPSVLSSNGINMTQASVHPTSGAITITGLGIQMTCPSSAALTWTAA</sequence>
<dbReference type="PANTHER" id="PTHR22762:SF133">
    <property type="entry name" value="P-TYPE DOMAIN-CONTAINING PROTEIN"/>
    <property type="match status" value="1"/>
</dbReference>
<protein>
    <recommendedName>
        <fullName evidence="3">alpha-glucosidase</fullName>
        <ecNumber evidence="3">3.2.1.20</ecNumber>
    </recommendedName>
    <alternativeName>
        <fullName evidence="8">Maltase</fullName>
    </alternativeName>
</protein>
<feature type="region of interest" description="Disordered" evidence="10">
    <location>
        <begin position="806"/>
        <end position="830"/>
    </location>
</feature>
<evidence type="ECO:0000256" key="1">
    <source>
        <dbReference type="ARBA" id="ARBA00001657"/>
    </source>
</evidence>
<dbReference type="CDD" id="cd06602">
    <property type="entry name" value="GH31_MGAM_SI_GAA"/>
    <property type="match status" value="1"/>
</dbReference>
<dbReference type="SUPFAM" id="SSF74650">
    <property type="entry name" value="Galactose mutarotase-like"/>
    <property type="match status" value="1"/>
</dbReference>
<reference evidence="15 16" key="1">
    <citation type="journal article" date="2024" name="Nat. Commun.">
        <title>Phylogenomics reveals the evolutionary origins of lichenization in chlorophyte algae.</title>
        <authorList>
            <person name="Puginier C."/>
            <person name="Libourel C."/>
            <person name="Otte J."/>
            <person name="Skaloud P."/>
            <person name="Haon M."/>
            <person name="Grisel S."/>
            <person name="Petersen M."/>
            <person name="Berrin J.G."/>
            <person name="Delaux P.M."/>
            <person name="Dal Grande F."/>
            <person name="Keller J."/>
        </authorList>
    </citation>
    <scope>NUCLEOTIDE SEQUENCE [LARGE SCALE GENOMIC DNA]</scope>
    <source>
        <strain evidence="15 16">SAG 2145</strain>
    </source>
</reference>
<dbReference type="FunFam" id="2.60.40.1180:FF:000044">
    <property type="entry name" value="Alpha-glucosidase 1"/>
    <property type="match status" value="1"/>
</dbReference>
<evidence type="ECO:0000256" key="10">
    <source>
        <dbReference type="SAM" id="MobiDB-lite"/>
    </source>
</evidence>
<evidence type="ECO:0000256" key="7">
    <source>
        <dbReference type="ARBA" id="ARBA00023295"/>
    </source>
</evidence>
<organism evidence="15 16">
    <name type="scientific">Apatococcus lobatus</name>
    <dbReference type="NCBI Taxonomy" id="904363"/>
    <lineage>
        <taxon>Eukaryota</taxon>
        <taxon>Viridiplantae</taxon>
        <taxon>Chlorophyta</taxon>
        <taxon>core chlorophytes</taxon>
        <taxon>Trebouxiophyceae</taxon>
        <taxon>Chlorellales</taxon>
        <taxon>Chlorellaceae</taxon>
        <taxon>Apatococcus</taxon>
    </lineage>
</organism>
<feature type="domain" description="Glycosyl hydrolase family 31 C-terminal" evidence="14">
    <location>
        <begin position="662"/>
        <end position="751"/>
    </location>
</feature>
<dbReference type="Pfam" id="PF01055">
    <property type="entry name" value="Glyco_hydro_31_2nd"/>
    <property type="match status" value="1"/>
</dbReference>
<dbReference type="Pfam" id="PF21365">
    <property type="entry name" value="Glyco_hydro_31_3rd"/>
    <property type="match status" value="1"/>
</dbReference>
<evidence type="ECO:0000259" key="12">
    <source>
        <dbReference type="Pfam" id="PF01055"/>
    </source>
</evidence>
<dbReference type="SUPFAM" id="SSF51445">
    <property type="entry name" value="(Trans)glycosidases"/>
    <property type="match status" value="1"/>
</dbReference>
<dbReference type="Pfam" id="PF13802">
    <property type="entry name" value="Gal_mutarotas_2"/>
    <property type="match status" value="1"/>
</dbReference>
<evidence type="ECO:0000256" key="4">
    <source>
        <dbReference type="ARBA" id="ARBA00022729"/>
    </source>
</evidence>
<dbReference type="PROSITE" id="PS00707">
    <property type="entry name" value="GLYCOSYL_HYDROL_F31_2"/>
    <property type="match status" value="1"/>
</dbReference>
<evidence type="ECO:0000313" key="15">
    <source>
        <dbReference type="EMBL" id="KAK9841177.1"/>
    </source>
</evidence>
<dbReference type="EMBL" id="JALJOS010000003">
    <property type="protein sequence ID" value="KAK9841177.1"/>
    <property type="molecule type" value="Genomic_DNA"/>
</dbReference>
<feature type="compositionally biased region" description="Low complexity" evidence="10">
    <location>
        <begin position="811"/>
        <end position="822"/>
    </location>
</feature>
<keyword evidence="6" id="KW-0325">Glycoprotein</keyword>
<evidence type="ECO:0000259" key="13">
    <source>
        <dbReference type="Pfam" id="PF13802"/>
    </source>
</evidence>
<dbReference type="Proteomes" id="UP001438707">
    <property type="component" value="Unassembled WGS sequence"/>
</dbReference>
<feature type="signal peptide" evidence="11">
    <location>
        <begin position="1"/>
        <end position="22"/>
    </location>
</feature>
<comment type="similarity">
    <text evidence="2 9">Belongs to the glycosyl hydrolase 31 family.</text>
</comment>
<comment type="catalytic activity">
    <reaction evidence="1">
        <text>Hydrolysis of terminal, non-reducing (1-&gt;4)-linked alpha-D-glucose residues with release of alpha-D-glucose.</text>
        <dbReference type="EC" id="3.2.1.20"/>
    </reaction>
</comment>
<dbReference type="GO" id="GO:0030246">
    <property type="term" value="F:carbohydrate binding"/>
    <property type="evidence" value="ECO:0007669"/>
    <property type="project" value="InterPro"/>
</dbReference>
<keyword evidence="5 9" id="KW-0378">Hydrolase</keyword>
<feature type="domain" description="Glycoside hydrolase family 31 N-terminal" evidence="13">
    <location>
        <begin position="101"/>
        <end position="222"/>
    </location>
</feature>
<dbReference type="InterPro" id="IPR017853">
    <property type="entry name" value="GH"/>
</dbReference>
<keyword evidence="7 9" id="KW-0326">Glycosidase</keyword>
<dbReference type="AlphaFoldDB" id="A0AAW1S5H8"/>
<feature type="domain" description="Glycoside hydrolase family 31 TIM barrel" evidence="12">
    <location>
        <begin position="265"/>
        <end position="653"/>
    </location>
</feature>
<dbReference type="InterPro" id="IPR013780">
    <property type="entry name" value="Glyco_hydro_b"/>
</dbReference>
<dbReference type="PANTHER" id="PTHR22762">
    <property type="entry name" value="ALPHA-GLUCOSIDASE"/>
    <property type="match status" value="1"/>
</dbReference>
<dbReference type="EC" id="3.2.1.20" evidence="3"/>
<dbReference type="InterPro" id="IPR025887">
    <property type="entry name" value="Glyco_hydro_31_N_dom"/>
</dbReference>
<evidence type="ECO:0000256" key="5">
    <source>
        <dbReference type="ARBA" id="ARBA00022801"/>
    </source>
</evidence>
<evidence type="ECO:0000256" key="3">
    <source>
        <dbReference type="ARBA" id="ARBA00012741"/>
    </source>
</evidence>
<evidence type="ECO:0000256" key="8">
    <source>
        <dbReference type="ARBA" id="ARBA00041343"/>
    </source>
</evidence>
<dbReference type="Gene3D" id="3.20.20.80">
    <property type="entry name" value="Glycosidases"/>
    <property type="match status" value="1"/>
</dbReference>
<accession>A0AAW1S5H8</accession>
<evidence type="ECO:0000256" key="6">
    <source>
        <dbReference type="ARBA" id="ARBA00023180"/>
    </source>
</evidence>
<evidence type="ECO:0000256" key="11">
    <source>
        <dbReference type="SAM" id="SignalP"/>
    </source>
</evidence>
<dbReference type="GO" id="GO:0090599">
    <property type="term" value="F:alpha-glucosidase activity"/>
    <property type="evidence" value="ECO:0007669"/>
    <property type="project" value="UniProtKB-ARBA"/>
</dbReference>
<comment type="caution">
    <text evidence="15">The sequence shown here is derived from an EMBL/GenBank/DDBJ whole genome shotgun (WGS) entry which is preliminary data.</text>
</comment>
<evidence type="ECO:0000313" key="16">
    <source>
        <dbReference type="Proteomes" id="UP001438707"/>
    </source>
</evidence>
<name>A0AAW1S5H8_9CHLO</name>
<keyword evidence="4 11" id="KW-0732">Signal</keyword>
<evidence type="ECO:0000259" key="14">
    <source>
        <dbReference type="Pfam" id="PF21365"/>
    </source>
</evidence>
<dbReference type="CDD" id="cd14752">
    <property type="entry name" value="GH31_N"/>
    <property type="match status" value="1"/>
</dbReference>
<evidence type="ECO:0000256" key="9">
    <source>
        <dbReference type="RuleBase" id="RU361185"/>
    </source>
</evidence>
<feature type="chain" id="PRO_5043889705" description="alpha-glucosidase" evidence="11">
    <location>
        <begin position="23"/>
        <end position="975"/>
    </location>
</feature>
<dbReference type="InterPro" id="IPR000322">
    <property type="entry name" value="Glyco_hydro_31_TIM"/>
</dbReference>
<evidence type="ECO:0000256" key="2">
    <source>
        <dbReference type="ARBA" id="ARBA00007806"/>
    </source>
</evidence>
<dbReference type="Gene3D" id="2.60.40.1760">
    <property type="entry name" value="glycosyl hydrolase (family 31)"/>
    <property type="match status" value="1"/>
</dbReference>
<dbReference type="InterPro" id="IPR030459">
    <property type="entry name" value="Glyco_hydro_31_CS"/>
</dbReference>
<dbReference type="InterPro" id="IPR048395">
    <property type="entry name" value="Glyco_hydro_31_C"/>
</dbReference>
<proteinExistence type="inferred from homology"/>
<dbReference type="Gene3D" id="2.60.40.1180">
    <property type="entry name" value="Golgi alpha-mannosidase II"/>
    <property type="match status" value="2"/>
</dbReference>
<keyword evidence="16" id="KW-1185">Reference proteome</keyword>